<dbReference type="Proteomes" id="UP001180453">
    <property type="component" value="Unassembled WGS sequence"/>
</dbReference>
<evidence type="ECO:0000313" key="3">
    <source>
        <dbReference type="EMBL" id="MDR7273206.1"/>
    </source>
</evidence>
<evidence type="ECO:0000313" key="4">
    <source>
        <dbReference type="Proteomes" id="UP001180453"/>
    </source>
</evidence>
<name>A0ABU1YYW1_ROSSA</name>
<feature type="chain" id="PRO_5046943566" description="Lipoprotein" evidence="2">
    <location>
        <begin position="24"/>
        <end position="92"/>
    </location>
</feature>
<comment type="caution">
    <text evidence="3">The sequence shown here is derived from an EMBL/GenBank/DDBJ whole genome shotgun (WGS) entry which is preliminary data.</text>
</comment>
<keyword evidence="2" id="KW-0732">Signal</keyword>
<proteinExistence type="predicted"/>
<accession>A0ABU1YYW1</accession>
<evidence type="ECO:0000256" key="1">
    <source>
        <dbReference type="SAM" id="MobiDB-lite"/>
    </source>
</evidence>
<dbReference type="EMBL" id="JAVDXU010000012">
    <property type="protein sequence ID" value="MDR7273206.1"/>
    <property type="molecule type" value="Genomic_DNA"/>
</dbReference>
<feature type="signal peptide" evidence="2">
    <location>
        <begin position="1"/>
        <end position="23"/>
    </location>
</feature>
<organism evidence="3 4">
    <name type="scientific">Roseateles saccharophilus</name>
    <name type="common">Pseudomonas saccharophila</name>
    <dbReference type="NCBI Taxonomy" id="304"/>
    <lineage>
        <taxon>Bacteria</taxon>
        <taxon>Pseudomonadati</taxon>
        <taxon>Pseudomonadota</taxon>
        <taxon>Betaproteobacteria</taxon>
        <taxon>Burkholderiales</taxon>
        <taxon>Sphaerotilaceae</taxon>
        <taxon>Roseateles</taxon>
    </lineage>
</organism>
<reference evidence="3 4" key="1">
    <citation type="submission" date="2023-07" db="EMBL/GenBank/DDBJ databases">
        <title>Sorghum-associated microbial communities from plants grown in Nebraska, USA.</title>
        <authorList>
            <person name="Schachtman D."/>
        </authorList>
    </citation>
    <scope>NUCLEOTIDE SEQUENCE [LARGE SCALE GENOMIC DNA]</scope>
    <source>
        <strain evidence="3 4">BE314</strain>
    </source>
</reference>
<evidence type="ECO:0000256" key="2">
    <source>
        <dbReference type="SAM" id="SignalP"/>
    </source>
</evidence>
<gene>
    <name evidence="3" type="ORF">J2X20_005896</name>
</gene>
<evidence type="ECO:0008006" key="5">
    <source>
        <dbReference type="Google" id="ProtNLM"/>
    </source>
</evidence>
<keyword evidence="4" id="KW-1185">Reference proteome</keyword>
<sequence>MKSQNKGKYVAWSAVALAAFVLAACGGGSDDAPPSVAPDPTVSVPANANDSIDVFIGYLQRLVMLTPDGVEPVDTSSVVPPTDDKAEPVPVN</sequence>
<dbReference type="RefSeq" id="WP_310273324.1">
    <property type="nucleotide sequence ID" value="NZ_JAVDXU010000012.1"/>
</dbReference>
<feature type="region of interest" description="Disordered" evidence="1">
    <location>
        <begin position="70"/>
        <end position="92"/>
    </location>
</feature>
<dbReference type="PROSITE" id="PS51257">
    <property type="entry name" value="PROKAR_LIPOPROTEIN"/>
    <property type="match status" value="1"/>
</dbReference>
<feature type="compositionally biased region" description="Basic and acidic residues" evidence="1">
    <location>
        <begin position="82"/>
        <end position="92"/>
    </location>
</feature>
<protein>
    <recommendedName>
        <fullName evidence="5">Lipoprotein</fullName>
    </recommendedName>
</protein>